<reference evidence="1 2" key="1">
    <citation type="submission" date="2020-08" db="EMBL/GenBank/DDBJ databases">
        <title>Genomic Encyclopedia of Type Strains, Phase IV (KMG-IV): sequencing the most valuable type-strain genomes for metagenomic binning, comparative biology and taxonomic classification.</title>
        <authorList>
            <person name="Goeker M."/>
        </authorList>
    </citation>
    <scope>NUCLEOTIDE SEQUENCE [LARGE SCALE GENOMIC DNA]</scope>
    <source>
        <strain evidence="1 2">DSM 102238</strain>
    </source>
</reference>
<dbReference type="EMBL" id="JACIEK010000002">
    <property type="protein sequence ID" value="MBB3997607.1"/>
    <property type="molecule type" value="Genomic_DNA"/>
</dbReference>
<comment type="caution">
    <text evidence="1">The sequence shown here is derived from an EMBL/GenBank/DDBJ whole genome shotgun (WGS) entry which is preliminary data.</text>
</comment>
<gene>
    <name evidence="1" type="ORF">GGR04_001443</name>
</gene>
<name>A0A7W6H402_9HYPH</name>
<proteinExistence type="predicted"/>
<dbReference type="AlphaFoldDB" id="A0A7W6H402"/>
<protein>
    <submittedName>
        <fullName evidence="1">Uncharacterized protein</fullName>
    </submittedName>
</protein>
<organism evidence="1 2">
    <name type="scientific">Aureimonas pseudogalii</name>
    <dbReference type="NCBI Taxonomy" id="1744844"/>
    <lineage>
        <taxon>Bacteria</taxon>
        <taxon>Pseudomonadati</taxon>
        <taxon>Pseudomonadota</taxon>
        <taxon>Alphaproteobacteria</taxon>
        <taxon>Hyphomicrobiales</taxon>
        <taxon>Aurantimonadaceae</taxon>
        <taxon>Aureimonas</taxon>
    </lineage>
</organism>
<dbReference type="RefSeq" id="WP_183199157.1">
    <property type="nucleotide sequence ID" value="NZ_JACIEK010000002.1"/>
</dbReference>
<accession>A0A7W6H402</accession>
<evidence type="ECO:0000313" key="1">
    <source>
        <dbReference type="EMBL" id="MBB3997607.1"/>
    </source>
</evidence>
<keyword evidence="2" id="KW-1185">Reference proteome</keyword>
<dbReference type="Proteomes" id="UP000542776">
    <property type="component" value="Unassembled WGS sequence"/>
</dbReference>
<evidence type="ECO:0000313" key="2">
    <source>
        <dbReference type="Proteomes" id="UP000542776"/>
    </source>
</evidence>
<sequence>MIRSRPPHALREPLRLVRSIPDAALARLPAASEAVRQAAERRLRRVRMALEDSVAAIRLPRRVSGPVPERILP</sequence>